<gene>
    <name evidence="3" type="ORF">KOM_12_343</name>
</gene>
<sequence>MSYFTFNVGGQRFCVSKTAIDTCTPNYFSMIIQRDQDQLIQKIEHFIDRDPKLFEYVLLFLRGYSNPLPESEAQLINLRDDALFYGLQPLVSMINSKLSETASTQEVLNDKQEPSWVKDGLLVQYKNSMKDAIEYRRELHGESMSDAESEKFIRDHLHMDEFALDRDDISSWPTSALKSAIEKLETIGKRFQMAACLKLYQEYTFRALMSGTGHRDQEEMSMDTLPSPANLEEIMLKMSKKNVNKYSWLAMIGKKFMEMLNARAEADRRRWEAMRMELPPIMFGPFPGANLLDGQGIEQHDGVLLGDEPVIQPRPIQRGRIVMRCPYDTTTMAEEAENLDDVQIDLNIDEPISDEIKSVNEDENEEGQDAIIEEGQDAIIEDADE</sequence>
<reference evidence="3" key="1">
    <citation type="submission" date="2021-06" db="EMBL/GenBank/DDBJ databases">
        <authorList>
            <person name="Rolland C."/>
        </authorList>
    </citation>
    <scope>NUCLEOTIDE SEQUENCE</scope>
    <source>
        <strain evidence="3">347.936635</strain>
    </source>
</reference>
<dbReference type="CDD" id="cd18316">
    <property type="entry name" value="BTB_POZ_KCTD-like"/>
    <property type="match status" value="1"/>
</dbReference>
<proteinExistence type="predicted"/>
<dbReference type="InterPro" id="IPR000210">
    <property type="entry name" value="BTB/POZ_dom"/>
</dbReference>
<dbReference type="Pfam" id="PF02214">
    <property type="entry name" value="BTB_2"/>
    <property type="match status" value="1"/>
</dbReference>
<dbReference type="InterPro" id="IPR011333">
    <property type="entry name" value="SKP1/BTB/POZ_sf"/>
</dbReference>
<dbReference type="GO" id="GO:0051260">
    <property type="term" value="P:protein homooligomerization"/>
    <property type="evidence" value="ECO:0007669"/>
    <property type="project" value="InterPro"/>
</dbReference>
<evidence type="ECO:0000313" key="3">
    <source>
        <dbReference type="EMBL" id="QYA18612.1"/>
    </source>
</evidence>
<dbReference type="EMBL" id="MZ420154">
    <property type="protein sequence ID" value="QYA18612.1"/>
    <property type="molecule type" value="Genomic_DNA"/>
</dbReference>
<dbReference type="InterPro" id="IPR045068">
    <property type="entry name" value="BACURD1-3"/>
</dbReference>
<dbReference type="Gene3D" id="3.30.710.10">
    <property type="entry name" value="Potassium Channel Kv1.1, Chain A"/>
    <property type="match status" value="1"/>
</dbReference>
<protein>
    <submittedName>
        <fullName evidence="3">BTB/POZ KCTD-like protein</fullName>
    </submittedName>
</protein>
<evidence type="ECO:0000256" key="1">
    <source>
        <dbReference type="SAM" id="MobiDB-lite"/>
    </source>
</evidence>
<dbReference type="InterPro" id="IPR003131">
    <property type="entry name" value="T1-type_BTB"/>
</dbReference>
<feature type="compositionally biased region" description="Acidic residues" evidence="1">
    <location>
        <begin position="361"/>
        <end position="385"/>
    </location>
</feature>
<feature type="region of interest" description="Disordered" evidence="1">
    <location>
        <begin position="354"/>
        <end position="385"/>
    </location>
</feature>
<dbReference type="SMART" id="SM00225">
    <property type="entry name" value="BTB"/>
    <property type="match status" value="1"/>
</dbReference>
<dbReference type="SUPFAM" id="SSF54695">
    <property type="entry name" value="POZ domain"/>
    <property type="match status" value="1"/>
</dbReference>
<name>A0A8F8KM07_9VIRU</name>
<evidence type="ECO:0000259" key="2">
    <source>
        <dbReference type="SMART" id="SM00225"/>
    </source>
</evidence>
<organism evidence="3">
    <name type="scientific">Clandestinovirus</name>
    <dbReference type="NCBI Taxonomy" id="2831644"/>
    <lineage>
        <taxon>Viruses</taxon>
    </lineage>
</organism>
<dbReference type="SMR" id="A0A8F8KM07"/>
<feature type="domain" description="BTB" evidence="2">
    <location>
        <begin position="2"/>
        <end position="102"/>
    </location>
</feature>
<dbReference type="PANTHER" id="PTHR11145">
    <property type="entry name" value="BTB/POZ DOMAIN-CONTAINING ADAPTER FOR CUL3-MEDIATED RHOA DEGRADATION PROTEIN FAMILY MEMBER"/>
    <property type="match status" value="1"/>
</dbReference>
<dbReference type="PANTHER" id="PTHR11145:SF8">
    <property type="entry name" value="RE57120P"/>
    <property type="match status" value="1"/>
</dbReference>
<accession>A0A8F8KM07</accession>